<dbReference type="Pfam" id="PF01083">
    <property type="entry name" value="Cutinase"/>
    <property type="match status" value="1"/>
</dbReference>
<comment type="catalytic activity">
    <reaction evidence="9 12">
        <text>cutin + H2O = cutin monomers.</text>
        <dbReference type="EC" id="3.1.1.74"/>
    </reaction>
</comment>
<dbReference type="EMBL" id="PVQB02000504">
    <property type="protein sequence ID" value="KAF4336332.1"/>
    <property type="molecule type" value="Genomic_DNA"/>
</dbReference>
<feature type="chain" id="PRO_5040529172" description="Cutinase" evidence="12">
    <location>
        <begin position="17"/>
        <end position="367"/>
    </location>
</feature>
<dbReference type="Proteomes" id="UP000730481">
    <property type="component" value="Unassembled WGS sequence"/>
</dbReference>
<proteinExistence type="inferred from homology"/>
<name>A0A9P5ACS9_9HYPO</name>
<feature type="disulfide bond" evidence="11">
    <location>
        <begin position="197"/>
        <end position="272"/>
    </location>
</feature>
<dbReference type="InterPro" id="IPR011150">
    <property type="entry name" value="Cutinase_monf"/>
</dbReference>
<evidence type="ECO:0000313" key="15">
    <source>
        <dbReference type="Proteomes" id="UP000730481"/>
    </source>
</evidence>
<sequence>MLSKSVLIALVPFAVAGPIARRQLGSGLGSGFPSLGSGDSTGGLPSIPGLPSSGGSSGGLPSIPGLGGDGSTGGLPSIPGLPSSGGSSGGIPSIPGLGGDGSTGGLPSLPTGGLLGGGSSFLPGGSTGGDTSGDTSGDSSGSASSTSAPVAQPTGSTATPRAESGSSSSPFGSFLGSAGGSSGGFGGSTQNGLSGDCKDVTVIFARGTTEMGNVGTAAGPPFFQALAEQIGSDKLAVQGVEYSASVGGIMQMGDKAGSEKMASLVKQAYQKCPKTKVIMSGYSQGAMLVHNAAKSLPADTTGKIAAVVNFGDPFQRQAIQGVPSDRVKIICHTGDGVCAGTAAITPDHLTYSKDAGAAAQFVASKVK</sequence>
<dbReference type="GO" id="GO:0050525">
    <property type="term" value="F:cutinase activity"/>
    <property type="evidence" value="ECO:0007669"/>
    <property type="project" value="UniProtKB-UniRule"/>
</dbReference>
<dbReference type="EC" id="3.1.1.74" evidence="3 12"/>
<dbReference type="SUPFAM" id="SSF53474">
    <property type="entry name" value="alpha/beta-Hydrolases"/>
    <property type="match status" value="1"/>
</dbReference>
<dbReference type="PROSITE" id="PS00155">
    <property type="entry name" value="CUTINASE_1"/>
    <property type="match status" value="1"/>
</dbReference>
<evidence type="ECO:0000256" key="4">
    <source>
        <dbReference type="ARBA" id="ARBA00022487"/>
    </source>
</evidence>
<accession>A0A9P5ACS9</accession>
<reference evidence="14" key="2">
    <citation type="submission" date="2020-02" db="EMBL/GenBank/DDBJ databases">
        <title>Identification and distribution of gene clusters putatively required for synthesis of sphingolipid metabolism inhibitors in phylogenetically diverse species of the filamentous fungus Fusarium.</title>
        <authorList>
            <person name="Kim H.-S."/>
            <person name="Busman M."/>
            <person name="Brown D.W."/>
            <person name="Divon H."/>
            <person name="Uhlig S."/>
            <person name="Proctor R.H."/>
        </authorList>
    </citation>
    <scope>NUCLEOTIDE SEQUENCE</scope>
    <source>
        <strain evidence="14">NRRL 25174</strain>
    </source>
</reference>
<keyword evidence="5 12" id="KW-0964">Secreted</keyword>
<evidence type="ECO:0000256" key="8">
    <source>
        <dbReference type="ARBA" id="ARBA00023157"/>
    </source>
</evidence>
<dbReference type="PANTHER" id="PTHR48250">
    <property type="entry name" value="CUTINASE 2-RELATED"/>
    <property type="match status" value="1"/>
</dbReference>
<feature type="region of interest" description="Disordered" evidence="13">
    <location>
        <begin position="35"/>
        <end position="175"/>
    </location>
</feature>
<dbReference type="PROSITE" id="PS00931">
    <property type="entry name" value="CUTINASE_2"/>
    <property type="match status" value="1"/>
</dbReference>
<organism evidence="14 15">
    <name type="scientific">Fusarium beomiforme</name>
    <dbReference type="NCBI Taxonomy" id="44412"/>
    <lineage>
        <taxon>Eukaryota</taxon>
        <taxon>Fungi</taxon>
        <taxon>Dikarya</taxon>
        <taxon>Ascomycota</taxon>
        <taxon>Pezizomycotina</taxon>
        <taxon>Sordariomycetes</taxon>
        <taxon>Hypocreomycetidae</taxon>
        <taxon>Hypocreales</taxon>
        <taxon>Nectriaceae</taxon>
        <taxon>Fusarium</taxon>
        <taxon>Fusarium burgessii species complex</taxon>
    </lineage>
</organism>
<evidence type="ECO:0000256" key="5">
    <source>
        <dbReference type="ARBA" id="ARBA00022525"/>
    </source>
</evidence>
<feature type="signal peptide" evidence="12">
    <location>
        <begin position="1"/>
        <end position="16"/>
    </location>
</feature>
<comment type="function">
    <text evidence="12">Catalyzes the hydrolysis of complex carboxylic polyesters found in the cell wall of plants. Degrades cutin, a macromolecule that forms the structure of the plant cuticle.</text>
</comment>
<dbReference type="OrthoDB" id="2975078at2759"/>
<feature type="compositionally biased region" description="Low complexity" evidence="13">
    <location>
        <begin position="132"/>
        <end position="148"/>
    </location>
</feature>
<feature type="disulfide bond" evidence="11">
    <location>
        <begin position="331"/>
        <end position="338"/>
    </location>
</feature>
<comment type="caution">
    <text evidence="14">The sequence shown here is derived from an EMBL/GenBank/DDBJ whole genome shotgun (WGS) entry which is preliminary data.</text>
</comment>
<keyword evidence="7 12" id="KW-0378">Hydrolase</keyword>
<feature type="active site" evidence="10">
    <location>
        <position position="335"/>
    </location>
</feature>
<dbReference type="PRINTS" id="PR00129">
    <property type="entry name" value="CUTINASE"/>
</dbReference>
<dbReference type="GO" id="GO:0016052">
    <property type="term" value="P:carbohydrate catabolic process"/>
    <property type="evidence" value="ECO:0007669"/>
    <property type="project" value="TreeGrafter"/>
</dbReference>
<reference evidence="14" key="1">
    <citation type="journal article" date="2017" name="Mycologia">
        <title>Fusarium algeriense, sp. nov., a novel toxigenic crown rot pathogen of durum wheat from Algeria is nested in the Fusarium burgessii species complex.</title>
        <authorList>
            <person name="Laraba I."/>
            <person name="Keddad A."/>
            <person name="Boureghda H."/>
            <person name="Abdallah N."/>
            <person name="Vaughan M.M."/>
            <person name="Proctor R.H."/>
            <person name="Busman M."/>
            <person name="O'Donnell K."/>
        </authorList>
    </citation>
    <scope>NUCLEOTIDE SEQUENCE</scope>
    <source>
        <strain evidence="14">NRRL 25174</strain>
    </source>
</reference>
<feature type="compositionally biased region" description="Low complexity" evidence="13">
    <location>
        <begin position="74"/>
        <end position="95"/>
    </location>
</feature>
<evidence type="ECO:0000256" key="7">
    <source>
        <dbReference type="ARBA" id="ARBA00022801"/>
    </source>
</evidence>
<dbReference type="InterPro" id="IPR043580">
    <property type="entry name" value="CUTINASE_1"/>
</dbReference>
<dbReference type="InterPro" id="IPR029058">
    <property type="entry name" value="AB_hydrolase_fold"/>
</dbReference>
<comment type="subcellular location">
    <subcellularLocation>
        <location evidence="1 12">Secreted</location>
    </subcellularLocation>
</comment>
<feature type="compositionally biased region" description="Low complexity" evidence="13">
    <location>
        <begin position="164"/>
        <end position="175"/>
    </location>
</feature>
<evidence type="ECO:0000256" key="3">
    <source>
        <dbReference type="ARBA" id="ARBA00013095"/>
    </source>
</evidence>
<comment type="similarity">
    <text evidence="2 12">Belongs to the cutinase family.</text>
</comment>
<evidence type="ECO:0000256" key="1">
    <source>
        <dbReference type="ARBA" id="ARBA00004613"/>
    </source>
</evidence>
<evidence type="ECO:0000313" key="14">
    <source>
        <dbReference type="EMBL" id="KAF4336332.1"/>
    </source>
</evidence>
<feature type="active site" description="Nucleophile" evidence="10">
    <location>
        <position position="283"/>
    </location>
</feature>
<evidence type="ECO:0000256" key="11">
    <source>
        <dbReference type="PIRSR" id="PIRSR611150-2"/>
    </source>
</evidence>
<dbReference type="AlphaFoldDB" id="A0A9P5ACS9"/>
<feature type="active site" description="Proton donor/acceptor" evidence="10">
    <location>
        <position position="348"/>
    </location>
</feature>
<dbReference type="GO" id="GO:0005576">
    <property type="term" value="C:extracellular region"/>
    <property type="evidence" value="ECO:0007669"/>
    <property type="project" value="UniProtKB-SubCell"/>
</dbReference>
<gene>
    <name evidence="14" type="ORF">FBEOM_9785</name>
</gene>
<evidence type="ECO:0000256" key="12">
    <source>
        <dbReference type="RuleBase" id="RU361263"/>
    </source>
</evidence>
<feature type="compositionally biased region" description="Low complexity" evidence="13">
    <location>
        <begin position="35"/>
        <end position="64"/>
    </location>
</feature>
<dbReference type="SMART" id="SM01110">
    <property type="entry name" value="Cutinase"/>
    <property type="match status" value="1"/>
</dbReference>
<evidence type="ECO:0000256" key="9">
    <source>
        <dbReference type="ARBA" id="ARBA00034045"/>
    </source>
</evidence>
<dbReference type="InterPro" id="IPR000675">
    <property type="entry name" value="Cutinase/axe"/>
</dbReference>
<keyword evidence="8 11" id="KW-1015">Disulfide bond</keyword>
<protein>
    <recommendedName>
        <fullName evidence="3 12">Cutinase</fullName>
        <ecNumber evidence="3 12">3.1.1.74</ecNumber>
    </recommendedName>
</protein>
<dbReference type="InterPro" id="IPR043579">
    <property type="entry name" value="CUTINASE_2"/>
</dbReference>
<dbReference type="Gene3D" id="3.40.50.1820">
    <property type="entry name" value="alpha/beta hydrolase"/>
    <property type="match status" value="1"/>
</dbReference>
<evidence type="ECO:0000256" key="13">
    <source>
        <dbReference type="SAM" id="MobiDB-lite"/>
    </source>
</evidence>
<feature type="compositionally biased region" description="Gly residues" evidence="13">
    <location>
        <begin position="113"/>
        <end position="131"/>
    </location>
</feature>
<evidence type="ECO:0000256" key="6">
    <source>
        <dbReference type="ARBA" id="ARBA00022729"/>
    </source>
</evidence>
<keyword evidence="15" id="KW-1185">Reference proteome</keyword>
<evidence type="ECO:0000256" key="10">
    <source>
        <dbReference type="PIRSR" id="PIRSR611150-1"/>
    </source>
</evidence>
<evidence type="ECO:0000256" key="2">
    <source>
        <dbReference type="ARBA" id="ARBA00007534"/>
    </source>
</evidence>
<dbReference type="PANTHER" id="PTHR48250:SF2">
    <property type="entry name" value="CUTINASE"/>
    <property type="match status" value="1"/>
</dbReference>
<keyword evidence="6 12" id="KW-0732">Signal</keyword>
<keyword evidence="4 12" id="KW-0719">Serine esterase</keyword>